<dbReference type="SUPFAM" id="SSF117892">
    <property type="entry name" value="Band 7/SPFH domain"/>
    <property type="match status" value="1"/>
</dbReference>
<keyword evidence="5 7" id="KW-0472">Membrane</keyword>
<evidence type="ECO:0000256" key="6">
    <source>
        <dbReference type="PIRNR" id="PIRNR005651"/>
    </source>
</evidence>
<evidence type="ECO:0000256" key="3">
    <source>
        <dbReference type="ARBA" id="ARBA00022692"/>
    </source>
</evidence>
<dbReference type="PANTHER" id="PTHR42911">
    <property type="entry name" value="MODULATOR OF FTSH PROTEASE HFLC"/>
    <property type="match status" value="1"/>
</dbReference>
<proteinExistence type="inferred from homology"/>
<comment type="caution">
    <text evidence="9">The sequence shown here is derived from an EMBL/GenBank/DDBJ whole genome shotgun (WGS) entry which is preliminary data.</text>
</comment>
<dbReference type="InterPro" id="IPR010200">
    <property type="entry name" value="HflC"/>
</dbReference>
<dbReference type="PIRSF" id="PIRSF005651">
    <property type="entry name" value="HflC"/>
    <property type="match status" value="1"/>
</dbReference>
<organism evidence="9 10">
    <name type="scientific">Algisphaera agarilytica</name>
    <dbReference type="NCBI Taxonomy" id="1385975"/>
    <lineage>
        <taxon>Bacteria</taxon>
        <taxon>Pseudomonadati</taxon>
        <taxon>Planctomycetota</taxon>
        <taxon>Phycisphaerae</taxon>
        <taxon>Phycisphaerales</taxon>
        <taxon>Phycisphaeraceae</taxon>
        <taxon>Algisphaera</taxon>
    </lineage>
</organism>
<dbReference type="RefSeq" id="WP_184677412.1">
    <property type="nucleotide sequence ID" value="NZ_JACHGY010000001.1"/>
</dbReference>
<comment type="function">
    <text evidence="6">HflC and HflK could regulate a protease.</text>
</comment>
<comment type="similarity">
    <text evidence="2 6">Belongs to the band 7/mec-2 family. HflC subfamily.</text>
</comment>
<dbReference type="Gene3D" id="3.30.479.30">
    <property type="entry name" value="Band 7 domain"/>
    <property type="match status" value="1"/>
</dbReference>
<dbReference type="GO" id="GO:0016020">
    <property type="term" value="C:membrane"/>
    <property type="evidence" value="ECO:0007669"/>
    <property type="project" value="UniProtKB-SubCell"/>
</dbReference>
<dbReference type="AlphaFoldDB" id="A0A7X0H5V5"/>
<evidence type="ECO:0000256" key="4">
    <source>
        <dbReference type="ARBA" id="ARBA00022989"/>
    </source>
</evidence>
<dbReference type="PANTHER" id="PTHR42911:SF1">
    <property type="entry name" value="MODULATOR OF FTSH PROTEASE HFLC"/>
    <property type="match status" value="1"/>
</dbReference>
<dbReference type="Pfam" id="PF01145">
    <property type="entry name" value="Band_7"/>
    <property type="match status" value="1"/>
</dbReference>
<sequence length="316" mass="35890">MRKLTTLLIAAIICVVLVLYMFFFQVSFDERAVITTFAKAERPVYAEDGVTIVEANSLIIEPGIRPKLPWPIQKVYRYPTKVQLLEQELSQLQTADENSIVLKTYVTWRISDPYQFFVALQNVEQAKDRIGTQMQDLKGEFSNYRFDQMVNTDLDALALDEIESTITELLRQRIIDLDYGIDIEQVGIRRILFPEATTEKVFERMRSTRQRLAASAEQEGENQATAIRSEAERVKGQILSFANAEAERIKAEGIREGTKNYSLFAENPELAIFLSKVDTLKKTLPGSTLILDANAMQFMDLLITPESDASQEGGDE</sequence>
<protein>
    <recommendedName>
        <fullName evidence="6">Protein HflC</fullName>
    </recommendedName>
</protein>
<evidence type="ECO:0000259" key="8">
    <source>
        <dbReference type="Pfam" id="PF01145"/>
    </source>
</evidence>
<feature type="transmembrane region" description="Helical" evidence="7">
    <location>
        <begin position="7"/>
        <end position="28"/>
    </location>
</feature>
<dbReference type="GO" id="GO:0008233">
    <property type="term" value="F:peptidase activity"/>
    <property type="evidence" value="ECO:0007669"/>
    <property type="project" value="UniProtKB-KW"/>
</dbReference>
<evidence type="ECO:0000256" key="5">
    <source>
        <dbReference type="ARBA" id="ARBA00023136"/>
    </source>
</evidence>
<gene>
    <name evidence="9" type="ORF">HNQ40_001658</name>
</gene>
<keyword evidence="9" id="KW-0645">Protease</keyword>
<comment type="subcellular location">
    <subcellularLocation>
        <location evidence="1">Membrane</location>
        <topology evidence="1">Single-pass membrane protein</topology>
    </subcellularLocation>
</comment>
<evidence type="ECO:0000313" key="9">
    <source>
        <dbReference type="EMBL" id="MBB6429852.1"/>
    </source>
</evidence>
<evidence type="ECO:0000313" key="10">
    <source>
        <dbReference type="Proteomes" id="UP000541810"/>
    </source>
</evidence>
<keyword evidence="10" id="KW-1185">Reference proteome</keyword>
<dbReference type="Proteomes" id="UP000541810">
    <property type="component" value="Unassembled WGS sequence"/>
</dbReference>
<keyword evidence="3 7" id="KW-0812">Transmembrane</keyword>
<keyword evidence="4 7" id="KW-1133">Transmembrane helix</keyword>
<dbReference type="EMBL" id="JACHGY010000001">
    <property type="protein sequence ID" value="MBB6429852.1"/>
    <property type="molecule type" value="Genomic_DNA"/>
</dbReference>
<evidence type="ECO:0000256" key="7">
    <source>
        <dbReference type="SAM" id="Phobius"/>
    </source>
</evidence>
<feature type="domain" description="Band 7" evidence="8">
    <location>
        <begin position="25"/>
        <end position="221"/>
    </location>
</feature>
<keyword evidence="9" id="KW-0378">Hydrolase</keyword>
<accession>A0A7X0H5V5</accession>
<dbReference type="InterPro" id="IPR036013">
    <property type="entry name" value="Band_7/SPFH_dom_sf"/>
</dbReference>
<dbReference type="InterPro" id="IPR001107">
    <property type="entry name" value="Band_7"/>
</dbReference>
<dbReference type="GO" id="GO:0006508">
    <property type="term" value="P:proteolysis"/>
    <property type="evidence" value="ECO:0007669"/>
    <property type="project" value="UniProtKB-KW"/>
</dbReference>
<evidence type="ECO:0000256" key="2">
    <source>
        <dbReference type="ARBA" id="ARBA00007862"/>
    </source>
</evidence>
<evidence type="ECO:0000256" key="1">
    <source>
        <dbReference type="ARBA" id="ARBA00004167"/>
    </source>
</evidence>
<name>A0A7X0H5V5_9BACT</name>
<reference evidence="9 10" key="1">
    <citation type="submission" date="2020-08" db="EMBL/GenBank/DDBJ databases">
        <title>Genomic Encyclopedia of Type Strains, Phase IV (KMG-IV): sequencing the most valuable type-strain genomes for metagenomic binning, comparative biology and taxonomic classification.</title>
        <authorList>
            <person name="Goeker M."/>
        </authorList>
    </citation>
    <scope>NUCLEOTIDE SEQUENCE [LARGE SCALE GENOMIC DNA]</scope>
    <source>
        <strain evidence="9 10">DSM 103725</strain>
    </source>
</reference>